<dbReference type="RefSeq" id="WP_066177467.1">
    <property type="nucleotide sequence ID" value="NZ_LQZT01000011.1"/>
</dbReference>
<accession>A0A1C1YX27</accession>
<evidence type="ECO:0000313" key="3">
    <source>
        <dbReference type="Proteomes" id="UP000094795"/>
    </source>
</evidence>
<organism evidence="2 3">
    <name type="scientific">Hoeflea olei</name>
    <dbReference type="NCBI Taxonomy" id="1480615"/>
    <lineage>
        <taxon>Bacteria</taxon>
        <taxon>Pseudomonadati</taxon>
        <taxon>Pseudomonadota</taxon>
        <taxon>Alphaproteobacteria</taxon>
        <taxon>Hyphomicrobiales</taxon>
        <taxon>Rhizobiaceae</taxon>
        <taxon>Hoeflea</taxon>
    </lineage>
</organism>
<evidence type="ECO:0000256" key="1">
    <source>
        <dbReference type="SAM" id="SignalP"/>
    </source>
</evidence>
<dbReference type="EMBL" id="LQZT01000011">
    <property type="protein sequence ID" value="OCW58061.1"/>
    <property type="molecule type" value="Genomic_DNA"/>
</dbReference>
<dbReference type="Proteomes" id="UP000094795">
    <property type="component" value="Unassembled WGS sequence"/>
</dbReference>
<sequence>MLKNLFLVCCSVLAVSSLPYYAQDISTYLSREAAPKTASPSPVTSHAQPAEAAKPVAHYATGVRAASIPMNRDGHFSADFHINGRYVRGLIDTGATYVAINRSVAQSLGVSPANSEYKHTVRTANGSTRAALVSLDRMEVGSITVRDVQAFVLDDSALSTALIGMSFMSKLQSYRVDNNKLELVN</sequence>
<dbReference type="GO" id="GO:0006508">
    <property type="term" value="P:proteolysis"/>
    <property type="evidence" value="ECO:0007669"/>
    <property type="project" value="InterPro"/>
</dbReference>
<dbReference type="PROSITE" id="PS00141">
    <property type="entry name" value="ASP_PROTEASE"/>
    <property type="match status" value="1"/>
</dbReference>
<feature type="signal peptide" evidence="1">
    <location>
        <begin position="1"/>
        <end position="22"/>
    </location>
</feature>
<evidence type="ECO:0000313" key="2">
    <source>
        <dbReference type="EMBL" id="OCW58061.1"/>
    </source>
</evidence>
<evidence type="ECO:0008006" key="4">
    <source>
        <dbReference type="Google" id="ProtNLM"/>
    </source>
</evidence>
<dbReference type="InterPro" id="IPR034122">
    <property type="entry name" value="Retropepsin-like_bacterial"/>
</dbReference>
<dbReference type="CDD" id="cd05483">
    <property type="entry name" value="retropepsin_like_bacteria"/>
    <property type="match status" value="1"/>
</dbReference>
<proteinExistence type="predicted"/>
<comment type="caution">
    <text evidence="2">The sequence shown here is derived from an EMBL/GenBank/DDBJ whole genome shotgun (WGS) entry which is preliminary data.</text>
</comment>
<name>A0A1C1YX27_9HYPH</name>
<dbReference type="STRING" id="1480615.AWJ14_01475"/>
<dbReference type="GO" id="GO:0004190">
    <property type="term" value="F:aspartic-type endopeptidase activity"/>
    <property type="evidence" value="ECO:0007669"/>
    <property type="project" value="InterPro"/>
</dbReference>
<feature type="chain" id="PRO_5008656608" description="Aspartyl protease" evidence="1">
    <location>
        <begin position="23"/>
        <end position="185"/>
    </location>
</feature>
<dbReference type="Gene3D" id="2.40.70.10">
    <property type="entry name" value="Acid Proteases"/>
    <property type="match status" value="1"/>
</dbReference>
<dbReference type="InterPro" id="IPR021109">
    <property type="entry name" value="Peptidase_aspartic_dom_sf"/>
</dbReference>
<dbReference type="Pfam" id="PF13975">
    <property type="entry name" value="gag-asp_proteas"/>
    <property type="match status" value="1"/>
</dbReference>
<dbReference type="SUPFAM" id="SSF50630">
    <property type="entry name" value="Acid proteases"/>
    <property type="match status" value="1"/>
</dbReference>
<protein>
    <recommendedName>
        <fullName evidence="4">Aspartyl protease</fullName>
    </recommendedName>
</protein>
<reference evidence="2 3" key="1">
    <citation type="submission" date="2015-12" db="EMBL/GenBank/DDBJ databases">
        <authorList>
            <person name="Shamseldin A."/>
            <person name="Moawad H."/>
            <person name="Abd El-Rahim W.M."/>
            <person name="Sadowsky M.J."/>
        </authorList>
    </citation>
    <scope>NUCLEOTIDE SEQUENCE [LARGE SCALE GENOMIC DNA]</scope>
    <source>
        <strain evidence="2 3">JC234</strain>
    </source>
</reference>
<dbReference type="NCBIfam" id="TIGR02281">
    <property type="entry name" value="clan_AA_DTGA"/>
    <property type="match status" value="1"/>
</dbReference>
<dbReference type="InterPro" id="IPR001969">
    <property type="entry name" value="Aspartic_peptidase_AS"/>
</dbReference>
<gene>
    <name evidence="2" type="ORF">AWJ14_01475</name>
</gene>
<keyword evidence="3" id="KW-1185">Reference proteome</keyword>
<keyword evidence="1" id="KW-0732">Signal</keyword>
<dbReference type="InterPro" id="IPR011969">
    <property type="entry name" value="Clan_AA_Asp_peptidase_C"/>
</dbReference>
<dbReference type="AlphaFoldDB" id="A0A1C1YX27"/>